<feature type="domain" description="DUF2087" evidence="1">
    <location>
        <begin position="13"/>
        <end position="79"/>
    </location>
</feature>
<reference evidence="2 3" key="1">
    <citation type="submission" date="2024-07" db="EMBL/GenBank/DDBJ databases">
        <authorList>
            <person name="Lee S."/>
            <person name="Kang M."/>
        </authorList>
    </citation>
    <scope>NUCLEOTIDE SEQUENCE [LARGE SCALE GENOMIC DNA]</scope>
    <source>
        <strain evidence="2 3">DS6</strain>
    </source>
</reference>
<evidence type="ECO:0000313" key="2">
    <source>
        <dbReference type="EMBL" id="MEX0428555.1"/>
    </source>
</evidence>
<comment type="caution">
    <text evidence="2">The sequence shown here is derived from an EMBL/GenBank/DDBJ whole genome shotgun (WGS) entry which is preliminary data.</text>
</comment>
<dbReference type="RefSeq" id="WP_367994526.1">
    <property type="nucleotide sequence ID" value="NZ_JBFPJR010000022.1"/>
</dbReference>
<keyword evidence="3" id="KW-1185">Reference proteome</keyword>
<gene>
    <name evidence="2" type="ORF">AB3X52_13065</name>
</gene>
<dbReference type="Pfam" id="PF09860">
    <property type="entry name" value="DUF2087"/>
    <property type="match status" value="1"/>
</dbReference>
<dbReference type="EMBL" id="JBFPJR010000022">
    <property type="protein sequence ID" value="MEX0428555.1"/>
    <property type="molecule type" value="Genomic_DNA"/>
</dbReference>
<dbReference type="InterPro" id="IPR018656">
    <property type="entry name" value="DUF2087"/>
</dbReference>
<name>A0ABV3T040_9ACTN</name>
<accession>A0ABV3T040</accession>
<proteinExistence type="predicted"/>
<sequence>MDVLERFFTPEGRLHTMPSKHAKLLLVLDRVAQAFEPGVRYPEREVDRILLGVHDDHAALRRYLVENGFLGREAGIYWRTGGTVDVGAVSAGSPGPSGRSTRE</sequence>
<evidence type="ECO:0000313" key="3">
    <source>
        <dbReference type="Proteomes" id="UP001556631"/>
    </source>
</evidence>
<evidence type="ECO:0000259" key="1">
    <source>
        <dbReference type="Pfam" id="PF09860"/>
    </source>
</evidence>
<organism evidence="2 3">
    <name type="scientific">Nocardioides eburneus</name>
    <dbReference type="NCBI Taxonomy" id="3231482"/>
    <lineage>
        <taxon>Bacteria</taxon>
        <taxon>Bacillati</taxon>
        <taxon>Actinomycetota</taxon>
        <taxon>Actinomycetes</taxon>
        <taxon>Propionibacteriales</taxon>
        <taxon>Nocardioidaceae</taxon>
        <taxon>Nocardioides</taxon>
    </lineage>
</organism>
<protein>
    <submittedName>
        <fullName evidence="2">DUF2087 domain-containing protein</fullName>
    </submittedName>
</protein>
<dbReference type="Proteomes" id="UP001556631">
    <property type="component" value="Unassembled WGS sequence"/>
</dbReference>